<accession>A0A2G9U9S1</accession>
<reference evidence="2 3" key="1">
    <citation type="submission" date="2015-09" db="EMBL/GenBank/DDBJ databases">
        <title>Draft genome of the parasitic nematode Teladorsagia circumcincta isolate WARC Sus (inbred).</title>
        <authorList>
            <person name="Mitreva M."/>
        </authorList>
    </citation>
    <scope>NUCLEOTIDE SEQUENCE [LARGE SCALE GENOMIC DNA]</scope>
    <source>
        <strain evidence="2 3">S</strain>
    </source>
</reference>
<evidence type="ECO:0000313" key="2">
    <source>
        <dbReference type="EMBL" id="PIO66997.1"/>
    </source>
</evidence>
<organism evidence="2 3">
    <name type="scientific">Teladorsagia circumcincta</name>
    <name type="common">Brown stomach worm</name>
    <name type="synonym">Ostertagia circumcincta</name>
    <dbReference type="NCBI Taxonomy" id="45464"/>
    <lineage>
        <taxon>Eukaryota</taxon>
        <taxon>Metazoa</taxon>
        <taxon>Ecdysozoa</taxon>
        <taxon>Nematoda</taxon>
        <taxon>Chromadorea</taxon>
        <taxon>Rhabditida</taxon>
        <taxon>Rhabditina</taxon>
        <taxon>Rhabditomorpha</taxon>
        <taxon>Strongyloidea</taxon>
        <taxon>Trichostrongylidae</taxon>
        <taxon>Teladorsagia</taxon>
    </lineage>
</organism>
<dbReference type="GO" id="GO:0000712">
    <property type="term" value="P:resolution of meiotic recombination intermediates"/>
    <property type="evidence" value="ECO:0007669"/>
    <property type="project" value="TreeGrafter"/>
</dbReference>
<proteinExistence type="predicted"/>
<name>A0A2G9U9S1_TELCI</name>
<dbReference type="GO" id="GO:0033557">
    <property type="term" value="C:Slx1-Slx4 complex"/>
    <property type="evidence" value="ECO:0007669"/>
    <property type="project" value="TreeGrafter"/>
</dbReference>
<dbReference type="EMBL" id="KZ347888">
    <property type="protein sequence ID" value="PIO66997.1"/>
    <property type="molecule type" value="Genomic_DNA"/>
</dbReference>
<evidence type="ECO:0000256" key="1">
    <source>
        <dbReference type="SAM" id="MobiDB-lite"/>
    </source>
</evidence>
<dbReference type="AlphaFoldDB" id="A0A2G9U9S1"/>
<evidence type="ECO:0008006" key="4">
    <source>
        <dbReference type="Google" id="ProtNLM"/>
    </source>
</evidence>
<dbReference type="CDD" id="cd22999">
    <property type="entry name" value="SAP_SLX4"/>
    <property type="match status" value="1"/>
</dbReference>
<sequence>MWLRYVYTGRVEWGTEDTENILKLAEQYGPDDLPSLCIRLRAPSKADEVVSSGAPPSECSLETTSEANIAPSDTRVPDRPKSTSQASSNQPSVPKAEVVIPEELKIKLSETLTANDTADITIDYEDPLQGISLDQTSAEQSLEDDCVIVDSTPNKSENYGSGDSDNDIVCLGEQPATQASTVSKDPYRNEYFDYHDPFMEPWYDPVEMNEPSPSQPVSKPVRDDAEILTDILDKAGRRRSSRILRQSPTSGITPMPNYDGMSDDELKRELAKFGLKPMGRKRAVAMLKQIYTEVHPDDFIDLGDKTLNDPRDEPIEESMIDDTGILPKVVSLNDGSR</sequence>
<evidence type="ECO:0000313" key="3">
    <source>
        <dbReference type="Proteomes" id="UP000230423"/>
    </source>
</evidence>
<feature type="compositionally biased region" description="Polar residues" evidence="1">
    <location>
        <begin position="82"/>
        <end position="92"/>
    </location>
</feature>
<protein>
    <recommendedName>
        <fullName evidence="4">BTB domain-containing protein</fullName>
    </recommendedName>
</protein>
<dbReference type="Proteomes" id="UP000230423">
    <property type="component" value="Unassembled WGS sequence"/>
</dbReference>
<keyword evidence="3" id="KW-1185">Reference proteome</keyword>
<dbReference type="PANTHER" id="PTHR21541:SF3">
    <property type="entry name" value="STRUCTURE-SPECIFIC ENDONUCLEASE SUBUNIT SLX4"/>
    <property type="match status" value="1"/>
</dbReference>
<gene>
    <name evidence="2" type="ORF">TELCIR_11272</name>
</gene>
<dbReference type="PANTHER" id="PTHR21541">
    <property type="entry name" value="BTB POZ DOMAIN CONTAINING 12"/>
    <property type="match status" value="1"/>
</dbReference>
<feature type="region of interest" description="Disordered" evidence="1">
    <location>
        <begin position="46"/>
        <end position="96"/>
    </location>
</feature>
<dbReference type="OrthoDB" id="5576441at2759"/>